<dbReference type="GO" id="GO:0016765">
    <property type="term" value="F:transferase activity, transferring alkyl or aryl (other than methyl) groups"/>
    <property type="evidence" value="ECO:0007669"/>
    <property type="project" value="InterPro"/>
</dbReference>
<accession>A0A7S3EDP0</accession>
<organism evidence="1">
    <name type="scientific">Rhodosorus marinus</name>
    <dbReference type="NCBI Taxonomy" id="101924"/>
    <lineage>
        <taxon>Eukaryota</taxon>
        <taxon>Rhodophyta</taxon>
        <taxon>Stylonematophyceae</taxon>
        <taxon>Stylonematales</taxon>
        <taxon>Stylonemataceae</taxon>
        <taxon>Rhodosorus</taxon>
    </lineage>
</organism>
<dbReference type="EMBL" id="HBHW01017055">
    <property type="protein sequence ID" value="CAE0045265.1"/>
    <property type="molecule type" value="Transcribed_RNA"/>
</dbReference>
<dbReference type="SUPFAM" id="SSF64005">
    <property type="entry name" value="Undecaprenyl diphosphate synthase"/>
    <property type="match status" value="1"/>
</dbReference>
<reference evidence="1" key="1">
    <citation type="submission" date="2021-01" db="EMBL/GenBank/DDBJ databases">
        <authorList>
            <person name="Corre E."/>
            <person name="Pelletier E."/>
            <person name="Niang G."/>
            <person name="Scheremetjew M."/>
            <person name="Finn R."/>
            <person name="Kale V."/>
            <person name="Holt S."/>
            <person name="Cochrane G."/>
            <person name="Meng A."/>
            <person name="Brown T."/>
            <person name="Cohen L."/>
        </authorList>
    </citation>
    <scope>NUCLEOTIDE SEQUENCE</scope>
    <source>
        <strain evidence="1">CCMP 769</strain>
    </source>
</reference>
<sequence length="185" mass="20406">MGLYRLRGLVLGTVFLFVWTVDWLLRCLDGLKEWLDQLIFEYRRSILNGCMVQSLHVAIICEDLELSSGSIDLGVDTLARVCCWCSEEGAKLITLYDGSGGLAELSGAISDSVKRQTESEHVKVEVGAWKAKLPQEKSNMITTSVRIITPEFGRGALVNYTRALSGNGSLSKGKISFEDVVKTLE</sequence>
<evidence type="ECO:0000313" key="1">
    <source>
        <dbReference type="EMBL" id="CAE0045265.1"/>
    </source>
</evidence>
<proteinExistence type="predicted"/>
<protein>
    <submittedName>
        <fullName evidence="1">Uncharacterized protein</fullName>
    </submittedName>
</protein>
<name>A0A7S3EDP0_9RHOD</name>
<dbReference type="AlphaFoldDB" id="A0A7S3EDP0"/>
<dbReference type="InterPro" id="IPR036424">
    <property type="entry name" value="UPP_synth-like_sf"/>
</dbReference>
<gene>
    <name evidence="1" type="ORF">RMAR00112_LOCUS13240</name>
</gene>